<gene>
    <name evidence="1" type="ORF">FS935_16395</name>
</gene>
<dbReference type="AlphaFoldDB" id="A0A5C6VV96"/>
<dbReference type="InterPro" id="IPR018540">
    <property type="entry name" value="Spo0E-like"/>
</dbReference>
<reference evidence="1 2" key="1">
    <citation type="journal article" date="2005" name="Int. J. Syst. Evol. Microbiol.">
        <title>Bacillus litoralis sp. nov., isolated from a tidal flat of the Yellow Sea in Korea.</title>
        <authorList>
            <person name="Yoon J.H."/>
            <person name="Oh T.K."/>
        </authorList>
    </citation>
    <scope>NUCLEOTIDE SEQUENCE [LARGE SCALE GENOMIC DNA]</scope>
    <source>
        <strain evidence="1 2">SW-211</strain>
    </source>
</reference>
<sequence length="55" mass="6358">MKIELPIYKLEAEISLLRMEMISTAEHKGIEHPETIKCSQALDVLLNRYQKIKCG</sequence>
<dbReference type="Proteomes" id="UP000321363">
    <property type="component" value="Unassembled WGS sequence"/>
</dbReference>
<dbReference type="RefSeq" id="WP_146949727.1">
    <property type="nucleotide sequence ID" value="NZ_VOQF01000009.1"/>
</dbReference>
<dbReference type="Gene3D" id="4.10.280.10">
    <property type="entry name" value="Helix-loop-helix DNA-binding domain"/>
    <property type="match status" value="1"/>
</dbReference>
<accession>A0A5C6VV96</accession>
<name>A0A5C6VV96_9BACI</name>
<organism evidence="1 2">
    <name type="scientific">Metabacillus litoralis</name>
    <dbReference type="NCBI Taxonomy" id="152268"/>
    <lineage>
        <taxon>Bacteria</taxon>
        <taxon>Bacillati</taxon>
        <taxon>Bacillota</taxon>
        <taxon>Bacilli</taxon>
        <taxon>Bacillales</taxon>
        <taxon>Bacillaceae</taxon>
        <taxon>Metabacillus</taxon>
    </lineage>
</organism>
<dbReference type="OrthoDB" id="1684520at2"/>
<dbReference type="GO" id="GO:0046983">
    <property type="term" value="F:protein dimerization activity"/>
    <property type="evidence" value="ECO:0007669"/>
    <property type="project" value="InterPro"/>
</dbReference>
<keyword evidence="2" id="KW-1185">Reference proteome</keyword>
<dbReference type="PANTHER" id="PTHR41263">
    <property type="entry name" value="ASPARTYL-PHOSPHATE PHOSPHATASE YISI"/>
    <property type="match status" value="1"/>
</dbReference>
<protein>
    <submittedName>
        <fullName evidence="1">Aspartyl-phosphate phosphatase Spo0E family protein</fullName>
    </submittedName>
</protein>
<dbReference type="InterPro" id="IPR036638">
    <property type="entry name" value="HLH_DNA-bd_sf"/>
</dbReference>
<dbReference type="InterPro" id="IPR037208">
    <property type="entry name" value="Spo0E-like_sf"/>
</dbReference>
<dbReference type="PANTHER" id="PTHR41263:SF1">
    <property type="entry name" value="ASPARTYL-PHOSPHATE PHOSPHATASE YISI"/>
    <property type="match status" value="1"/>
</dbReference>
<dbReference type="InterPro" id="IPR053028">
    <property type="entry name" value="Spo0E-like_phosphatase"/>
</dbReference>
<dbReference type="SUPFAM" id="SSF140500">
    <property type="entry name" value="BAS1536-like"/>
    <property type="match status" value="1"/>
</dbReference>
<proteinExistence type="predicted"/>
<dbReference type="Pfam" id="PF09388">
    <property type="entry name" value="SpoOE-like"/>
    <property type="match status" value="1"/>
</dbReference>
<comment type="caution">
    <text evidence="1">The sequence shown here is derived from an EMBL/GenBank/DDBJ whole genome shotgun (WGS) entry which is preliminary data.</text>
</comment>
<evidence type="ECO:0000313" key="1">
    <source>
        <dbReference type="EMBL" id="TXC89462.1"/>
    </source>
</evidence>
<dbReference type="EMBL" id="VOQF01000009">
    <property type="protein sequence ID" value="TXC89462.1"/>
    <property type="molecule type" value="Genomic_DNA"/>
</dbReference>
<evidence type="ECO:0000313" key="2">
    <source>
        <dbReference type="Proteomes" id="UP000321363"/>
    </source>
</evidence>
<dbReference type="GO" id="GO:0043937">
    <property type="term" value="P:regulation of sporulation"/>
    <property type="evidence" value="ECO:0007669"/>
    <property type="project" value="InterPro"/>
</dbReference>